<evidence type="ECO:0000313" key="1">
    <source>
        <dbReference type="EMBL" id="ADB18070.1"/>
    </source>
</evidence>
<dbReference type="EMBL" id="CP001848">
    <property type="protein sequence ID" value="ADB18070.1"/>
    <property type="molecule type" value="Genomic_DNA"/>
</dbReference>
<evidence type="ECO:0000313" key="2">
    <source>
        <dbReference type="Proteomes" id="UP000001887"/>
    </source>
</evidence>
<organism evidence="1 2">
    <name type="scientific">Pirellula staleyi (strain ATCC 27377 / DSM 6068 / ICPB 4128)</name>
    <name type="common">Pirella staleyi</name>
    <dbReference type="NCBI Taxonomy" id="530564"/>
    <lineage>
        <taxon>Bacteria</taxon>
        <taxon>Pseudomonadati</taxon>
        <taxon>Planctomycetota</taxon>
        <taxon>Planctomycetia</taxon>
        <taxon>Pirellulales</taxon>
        <taxon>Pirellulaceae</taxon>
        <taxon>Pirellula</taxon>
    </lineage>
</organism>
<dbReference type="PANTHER" id="PTHR38733">
    <property type="entry name" value="PROTEIN MCRC"/>
    <property type="match status" value="1"/>
</dbReference>
<keyword evidence="2" id="KW-1185">Reference proteome</keyword>
<proteinExistence type="predicted"/>
<dbReference type="HOGENOM" id="CLU_052173_0_0_0"/>
<dbReference type="KEGG" id="psl:Psta_3406"/>
<dbReference type="Pfam" id="PF10117">
    <property type="entry name" value="McrBC"/>
    <property type="match status" value="1"/>
</dbReference>
<dbReference type="Proteomes" id="UP000001887">
    <property type="component" value="Chromosome"/>
</dbReference>
<name>D2QXZ3_PIRSD</name>
<protein>
    <submittedName>
        <fullName evidence="1">McrBC 5-methylcytosine restriction system component-like protein</fullName>
    </submittedName>
</protein>
<dbReference type="AlphaFoldDB" id="D2QXZ3"/>
<dbReference type="STRING" id="530564.Psta_3406"/>
<gene>
    <name evidence="1" type="ordered locus">Psta_3406</name>
</gene>
<dbReference type="eggNOG" id="COG4268">
    <property type="taxonomic scope" value="Bacteria"/>
</dbReference>
<dbReference type="REBASE" id="23320">
    <property type="entry name" value="PstDMcrBCP"/>
</dbReference>
<dbReference type="InterPro" id="IPR019292">
    <property type="entry name" value="McrC"/>
</dbReference>
<sequence>MTDIAMPIVEVCEWKSCDRPDLNLTADDRALAKSLAQEGKCRLIVEERRRGIRITARSWVGVVRFTEFEVHVRPKLAGDNLRLLQMIEFTTGLNTLKHYSSVLKLAAGGGNLLDLIMLMFVEECERILRGGLLSDYVEEEEELPVVRGRMLFDRQIRKRLGRLDLIHCRHDERKQDVPENQLLAYVLDVCARHAFQPTLRRKARQLEHHLLGSCDPSLLDLVTTRGGIYYDRMNEHYRDAHELCWLIVDALGISDIYSSGSSRIFAFLLDMNRLFEVFVLQVLRQLTSTTALKVSYQSSDRSIIRDSATNQPYSSVIPDFLIAAPSLSGKLVLDAKYKLYDAAGVSNSDIYQSFFYAYAFGRHQLGGHVAGLIYPSESTTASRKELTVRSQFNANAARVVLIGLPIPAVLDEAKSHVWGPATAPLQTFLAEFNKA</sequence>
<accession>D2QXZ3</accession>
<reference evidence="1 2" key="1">
    <citation type="journal article" date="2009" name="Stand. Genomic Sci.">
        <title>Complete genome sequence of Pirellula staleyi type strain (ATCC 27377).</title>
        <authorList>
            <person name="Clum A."/>
            <person name="Tindall B.J."/>
            <person name="Sikorski J."/>
            <person name="Ivanova N."/>
            <person name="Mavrommatis K."/>
            <person name="Lucas S."/>
            <person name="Glavina del Rio T."/>
            <person name="Nolan M."/>
            <person name="Chen F."/>
            <person name="Tice H."/>
            <person name="Pitluck S."/>
            <person name="Cheng J.F."/>
            <person name="Chertkov O."/>
            <person name="Brettin T."/>
            <person name="Han C."/>
            <person name="Detter J.C."/>
            <person name="Kuske C."/>
            <person name="Bruce D."/>
            <person name="Goodwin L."/>
            <person name="Ovchinikova G."/>
            <person name="Pati A."/>
            <person name="Mikhailova N."/>
            <person name="Chen A."/>
            <person name="Palaniappan K."/>
            <person name="Land M."/>
            <person name="Hauser L."/>
            <person name="Chang Y.J."/>
            <person name="Jeffries C.D."/>
            <person name="Chain P."/>
            <person name="Rohde M."/>
            <person name="Goker M."/>
            <person name="Bristow J."/>
            <person name="Eisen J.A."/>
            <person name="Markowitz V."/>
            <person name="Hugenholtz P."/>
            <person name="Kyrpides N.C."/>
            <person name="Klenk H.P."/>
            <person name="Lapidus A."/>
        </authorList>
    </citation>
    <scope>NUCLEOTIDE SEQUENCE [LARGE SCALE GENOMIC DNA]</scope>
    <source>
        <strain evidence="2">ATCC 27377 / DSM 6068 / ICPB 4128</strain>
    </source>
</reference>
<dbReference type="PANTHER" id="PTHR38733:SF1">
    <property type="entry name" value="TYPE IV METHYL-DIRECTED RESTRICTION ENZYME ECOKMCRBC"/>
    <property type="match status" value="1"/>
</dbReference>